<name>A0A6G2D999_STREE</name>
<feature type="domain" description="Mechanosensitive ion channel MscS" evidence="1">
    <location>
        <begin position="1"/>
        <end position="36"/>
    </location>
</feature>
<accession>A0A6G2D999</accession>
<gene>
    <name evidence="2" type="ORF">GM540_03805</name>
</gene>
<comment type="caution">
    <text evidence="2">The sequence shown here is derived from an EMBL/GenBank/DDBJ whole genome shotgun (WGS) entry which is preliminary data.</text>
</comment>
<feature type="non-terminal residue" evidence="2">
    <location>
        <position position="1"/>
    </location>
</feature>
<reference evidence="2 3" key="1">
    <citation type="submission" date="2019-11" db="EMBL/GenBank/DDBJ databases">
        <title>Growth characteristics of pneumococcus vary with the chemical composition of the capsule and with environmental conditions.</title>
        <authorList>
            <person name="Tothpal A."/>
            <person name="Desobry K."/>
            <person name="Joshi S."/>
            <person name="Wyllie A.L."/>
            <person name="Weinberger D.M."/>
        </authorList>
    </citation>
    <scope>NUCLEOTIDE SEQUENCE [LARGE SCALE GENOMIC DNA]</scope>
    <source>
        <strain evidence="3">pnumococcus19F</strain>
    </source>
</reference>
<evidence type="ECO:0000313" key="2">
    <source>
        <dbReference type="EMBL" id="MTV73140.1"/>
    </source>
</evidence>
<dbReference type="GO" id="GO:0016020">
    <property type="term" value="C:membrane"/>
    <property type="evidence" value="ECO:0007669"/>
    <property type="project" value="InterPro"/>
</dbReference>
<dbReference type="AlphaFoldDB" id="A0A6G2D999"/>
<proteinExistence type="predicted"/>
<protein>
    <submittedName>
        <fullName evidence="2">Mechanosensitive ion channel</fullName>
    </submittedName>
</protein>
<dbReference type="InterPro" id="IPR023408">
    <property type="entry name" value="MscS_beta-dom_sf"/>
</dbReference>
<sequence>GKVVSVGIRTTQLRSEEQALHFVPNRNITVVSNFSRTD</sequence>
<dbReference type="EMBL" id="WNHQ01000231">
    <property type="protein sequence ID" value="MTV73140.1"/>
    <property type="molecule type" value="Genomic_DNA"/>
</dbReference>
<dbReference type="Proteomes" id="UP000483094">
    <property type="component" value="Unassembled WGS sequence"/>
</dbReference>
<dbReference type="GO" id="GO:0055085">
    <property type="term" value="P:transmembrane transport"/>
    <property type="evidence" value="ECO:0007669"/>
    <property type="project" value="InterPro"/>
</dbReference>
<dbReference type="Gene3D" id="2.30.30.60">
    <property type="match status" value="1"/>
</dbReference>
<dbReference type="InterPro" id="IPR006685">
    <property type="entry name" value="MscS_channel_2nd"/>
</dbReference>
<evidence type="ECO:0000313" key="3">
    <source>
        <dbReference type="Proteomes" id="UP000483094"/>
    </source>
</evidence>
<evidence type="ECO:0000259" key="1">
    <source>
        <dbReference type="Pfam" id="PF00924"/>
    </source>
</evidence>
<dbReference type="Pfam" id="PF00924">
    <property type="entry name" value="MS_channel_2nd"/>
    <property type="match status" value="1"/>
</dbReference>
<organism evidence="2 3">
    <name type="scientific">Streptococcus pneumoniae</name>
    <dbReference type="NCBI Taxonomy" id="1313"/>
    <lineage>
        <taxon>Bacteria</taxon>
        <taxon>Bacillati</taxon>
        <taxon>Bacillota</taxon>
        <taxon>Bacilli</taxon>
        <taxon>Lactobacillales</taxon>
        <taxon>Streptococcaceae</taxon>
        <taxon>Streptococcus</taxon>
    </lineage>
</organism>